<dbReference type="OrthoDB" id="10263824at2759"/>
<keyword evidence="3" id="KW-1185">Reference proteome</keyword>
<evidence type="ECO:0000256" key="1">
    <source>
        <dbReference type="SAM" id="MobiDB-lite"/>
    </source>
</evidence>
<proteinExistence type="predicted"/>
<sequence>MKQHIDAVKNNSHDHDTVDPVSTTTTHEKDFKTFDGLQSWDRSSVEIQLSEFTFQEWVHNVPSSGGNGNMKPPGSLRKLILFSGNDYLGLSSHPTVHRAAAKDLGEREDKPLSRGSGKKFYGGIGILPSKKGRSHFHVDNVPTEATPTEKAVLETVVKVTHEKPKKDDTLEKNGTRPFQFVTPTKKAHAELGIVMRSLWQNTNEAELQDVINEVDANSLSPCLPVFFNSDLVVTCAICDGVAWGQEDVIRDYGHYYNLRCNSVCSHLHYTIYSGSATNLQSYAPPPVPAVNVQVYAPPPIPAANVQAYTVTLLQQYLQKI</sequence>
<name>A0A835HIU8_9MAGN</name>
<dbReference type="AlphaFoldDB" id="A0A835HIU8"/>
<gene>
    <name evidence="2" type="ORF">IFM89_035413</name>
</gene>
<comment type="caution">
    <text evidence="2">The sequence shown here is derived from an EMBL/GenBank/DDBJ whole genome shotgun (WGS) entry which is preliminary data.</text>
</comment>
<dbReference type="Proteomes" id="UP000631114">
    <property type="component" value="Unassembled WGS sequence"/>
</dbReference>
<organism evidence="2 3">
    <name type="scientific">Coptis chinensis</name>
    <dbReference type="NCBI Taxonomy" id="261450"/>
    <lineage>
        <taxon>Eukaryota</taxon>
        <taxon>Viridiplantae</taxon>
        <taxon>Streptophyta</taxon>
        <taxon>Embryophyta</taxon>
        <taxon>Tracheophyta</taxon>
        <taxon>Spermatophyta</taxon>
        <taxon>Magnoliopsida</taxon>
        <taxon>Ranunculales</taxon>
        <taxon>Ranunculaceae</taxon>
        <taxon>Coptidoideae</taxon>
        <taxon>Coptis</taxon>
    </lineage>
</organism>
<dbReference type="EMBL" id="JADFTS010000007">
    <property type="protein sequence ID" value="KAF9599134.1"/>
    <property type="molecule type" value="Genomic_DNA"/>
</dbReference>
<evidence type="ECO:0000313" key="2">
    <source>
        <dbReference type="EMBL" id="KAF9599134.1"/>
    </source>
</evidence>
<evidence type="ECO:0000313" key="3">
    <source>
        <dbReference type="Proteomes" id="UP000631114"/>
    </source>
</evidence>
<feature type="region of interest" description="Disordered" evidence="1">
    <location>
        <begin position="1"/>
        <end position="24"/>
    </location>
</feature>
<protein>
    <submittedName>
        <fullName evidence="2">Uncharacterized protein</fullName>
    </submittedName>
</protein>
<feature type="compositionally biased region" description="Basic and acidic residues" evidence="1">
    <location>
        <begin position="1"/>
        <end position="18"/>
    </location>
</feature>
<reference evidence="2 3" key="1">
    <citation type="submission" date="2020-10" db="EMBL/GenBank/DDBJ databases">
        <title>The Coptis chinensis genome and diversification of protoberbering-type alkaloids.</title>
        <authorList>
            <person name="Wang B."/>
            <person name="Shu S."/>
            <person name="Song C."/>
            <person name="Liu Y."/>
        </authorList>
    </citation>
    <scope>NUCLEOTIDE SEQUENCE [LARGE SCALE GENOMIC DNA]</scope>
    <source>
        <strain evidence="2">HL-2020</strain>
        <tissue evidence="2">Leaf</tissue>
    </source>
</reference>
<accession>A0A835HIU8</accession>